<dbReference type="InterPro" id="IPR050438">
    <property type="entry name" value="LMW_PTPase"/>
</dbReference>
<evidence type="ECO:0000256" key="4">
    <source>
        <dbReference type="ARBA" id="ARBA00022912"/>
    </source>
</evidence>
<keyword evidence="3" id="KW-0378">Hydrolase</keyword>
<dbReference type="SUPFAM" id="SSF52788">
    <property type="entry name" value="Phosphotyrosine protein phosphatases I"/>
    <property type="match status" value="1"/>
</dbReference>
<dbReference type="SMART" id="SM00226">
    <property type="entry name" value="LMWPc"/>
    <property type="match status" value="1"/>
</dbReference>
<name>A0A3D0KDJ3_9GAMM</name>
<dbReference type="InterPro" id="IPR036196">
    <property type="entry name" value="Ptyr_pPase_sf"/>
</dbReference>
<comment type="caution">
    <text evidence="7">The sequence shown here is derived from an EMBL/GenBank/DDBJ whole genome shotgun (WGS) entry which is preliminary data.</text>
</comment>
<dbReference type="CDD" id="cd16343">
    <property type="entry name" value="LMWPTP"/>
    <property type="match status" value="1"/>
</dbReference>
<dbReference type="PANTHER" id="PTHR11717:SF7">
    <property type="entry name" value="LOW MOLECULAR WEIGHT PHOSPHOTYROSINE PROTEIN PHOSPHATASE"/>
    <property type="match status" value="1"/>
</dbReference>
<dbReference type="GO" id="GO:0004725">
    <property type="term" value="F:protein tyrosine phosphatase activity"/>
    <property type="evidence" value="ECO:0007669"/>
    <property type="project" value="UniProtKB-EC"/>
</dbReference>
<dbReference type="PANTHER" id="PTHR11717">
    <property type="entry name" value="LOW MOLECULAR WEIGHT PROTEIN TYROSINE PHOSPHATASE"/>
    <property type="match status" value="1"/>
</dbReference>
<sequence>MKRVLFVCLGNICRSPTAEGVFWHAVEEAGLSRHINVDSCGVGSWHVGKAPDSRAQAAALQRGIDISHLRARQLSASDFLEFDYVLGMDRDNLKAMRALQPSTSRAHVGLLLDFADMPDAEVPDPYYGGDEGFEHVLNLIEAASTGLIAQLRNDGLRNDEL</sequence>
<dbReference type="EMBL" id="DOTR01000032">
    <property type="protein sequence ID" value="HCA01603.1"/>
    <property type="molecule type" value="Genomic_DNA"/>
</dbReference>
<organism evidence="7">
    <name type="scientific">Halomonas campaniensis</name>
    <dbReference type="NCBI Taxonomy" id="213554"/>
    <lineage>
        <taxon>Bacteria</taxon>
        <taxon>Pseudomonadati</taxon>
        <taxon>Pseudomonadota</taxon>
        <taxon>Gammaproteobacteria</taxon>
        <taxon>Oceanospirillales</taxon>
        <taxon>Halomonadaceae</taxon>
        <taxon>Halomonas</taxon>
    </lineage>
</organism>
<evidence type="ECO:0000256" key="5">
    <source>
        <dbReference type="PIRSR" id="PIRSR617867-1"/>
    </source>
</evidence>
<feature type="active site" description="Proton donor" evidence="5">
    <location>
        <position position="124"/>
    </location>
</feature>
<protein>
    <recommendedName>
        <fullName evidence="2">protein-tyrosine-phosphatase</fullName>
        <ecNumber evidence="2">3.1.3.48</ecNumber>
    </recommendedName>
</protein>
<dbReference type="InterPro" id="IPR023485">
    <property type="entry name" value="Ptyr_pPase"/>
</dbReference>
<comment type="similarity">
    <text evidence="1">Belongs to the low molecular weight phosphotyrosine protein phosphatase family.</text>
</comment>
<reference evidence="7" key="1">
    <citation type="journal article" date="2018" name="Nat. Biotechnol.">
        <title>A standardized bacterial taxonomy based on genome phylogeny substantially revises the tree of life.</title>
        <authorList>
            <person name="Parks D.H."/>
            <person name="Chuvochina M."/>
            <person name="Waite D.W."/>
            <person name="Rinke C."/>
            <person name="Skarshewski A."/>
            <person name="Chaumeil P.A."/>
            <person name="Hugenholtz P."/>
        </authorList>
    </citation>
    <scope>NUCLEOTIDE SEQUENCE [LARGE SCALE GENOMIC DNA]</scope>
    <source>
        <strain evidence="7">UBA11284</strain>
    </source>
</reference>
<keyword evidence="4" id="KW-0904">Protein phosphatase</keyword>
<dbReference type="EC" id="3.1.3.48" evidence="2"/>
<feature type="active site" evidence="5">
    <location>
        <position position="14"/>
    </location>
</feature>
<accession>A0A3D0KDJ3</accession>
<dbReference type="AlphaFoldDB" id="A0A3D0KDJ3"/>
<evidence type="ECO:0000256" key="3">
    <source>
        <dbReference type="ARBA" id="ARBA00022801"/>
    </source>
</evidence>
<proteinExistence type="inferred from homology"/>
<evidence type="ECO:0000256" key="2">
    <source>
        <dbReference type="ARBA" id="ARBA00013064"/>
    </source>
</evidence>
<dbReference type="Pfam" id="PF01451">
    <property type="entry name" value="LMWPc"/>
    <property type="match status" value="1"/>
</dbReference>
<evidence type="ECO:0000313" key="7">
    <source>
        <dbReference type="EMBL" id="HCA01603.1"/>
    </source>
</evidence>
<dbReference type="PRINTS" id="PR00719">
    <property type="entry name" value="LMWPTPASE"/>
</dbReference>
<dbReference type="Gene3D" id="3.40.50.2300">
    <property type="match status" value="1"/>
</dbReference>
<evidence type="ECO:0000256" key="1">
    <source>
        <dbReference type="ARBA" id="ARBA00011063"/>
    </source>
</evidence>
<feature type="domain" description="Phosphotyrosine protein phosphatase I" evidence="6">
    <location>
        <begin position="2"/>
        <end position="150"/>
    </location>
</feature>
<gene>
    <name evidence="7" type="ORF">DEO68_05340</name>
</gene>
<dbReference type="FunFam" id="3.40.50.2300:FF:000113">
    <property type="entry name" value="Low molecular weight protein-tyrosine-phosphatase"/>
    <property type="match status" value="1"/>
</dbReference>
<feature type="active site" description="Nucleophile" evidence="5">
    <location>
        <position position="8"/>
    </location>
</feature>
<evidence type="ECO:0000259" key="6">
    <source>
        <dbReference type="SMART" id="SM00226"/>
    </source>
</evidence>
<dbReference type="InterPro" id="IPR017867">
    <property type="entry name" value="Tyr_phospatase_low_mol_wt"/>
</dbReference>